<dbReference type="Pfam" id="PF00877">
    <property type="entry name" value="NLPC_P60"/>
    <property type="match status" value="1"/>
</dbReference>
<feature type="chain" id="PRO_5038515231" evidence="5">
    <location>
        <begin position="25"/>
        <end position="332"/>
    </location>
</feature>
<dbReference type="InterPro" id="IPR047194">
    <property type="entry name" value="CwlT-like_lysozyme"/>
</dbReference>
<dbReference type="AlphaFoldDB" id="A0A923LUJ2"/>
<dbReference type="InterPro" id="IPR038765">
    <property type="entry name" value="Papain-like_cys_pep_sf"/>
</dbReference>
<proteinExistence type="inferred from homology"/>
<accession>A0A923LUJ2</accession>
<keyword evidence="3" id="KW-0378">Hydrolase</keyword>
<dbReference type="PANTHER" id="PTHR47053:SF5">
    <property type="entry name" value="BIFUNCTIONAL MURAMIDASE_DL-ENDOPEPTIDASE CWLT"/>
    <property type="match status" value="1"/>
</dbReference>
<evidence type="ECO:0000256" key="2">
    <source>
        <dbReference type="ARBA" id="ARBA00022670"/>
    </source>
</evidence>
<dbReference type="EMBL" id="JACOPL010000006">
    <property type="protein sequence ID" value="MBC5725379.1"/>
    <property type="molecule type" value="Genomic_DNA"/>
</dbReference>
<dbReference type="Gene3D" id="1.10.530.10">
    <property type="match status" value="1"/>
</dbReference>
<dbReference type="GO" id="GO:0006508">
    <property type="term" value="P:proteolysis"/>
    <property type="evidence" value="ECO:0007669"/>
    <property type="project" value="UniProtKB-KW"/>
</dbReference>
<evidence type="ECO:0000256" key="1">
    <source>
        <dbReference type="ARBA" id="ARBA00007074"/>
    </source>
</evidence>
<sequence>MKLKYLALPFAGMLAALFCLPLLAAILFASDDNGGGGVYYGGADLSAEVLAYRPMVERYAAQYGISEYVNVLLAIMQVESGGMLEDVMQSSESMGLPPNSLDAESSIRQGCRYFAELLAKADRLGCDLDSAIQAYNYGGGFLDYAAARGGRYSFQLAQAFAEEKSGGVRVPYENEISVAENGGWRYNYGNMFYVRLVSQYLYAAHFDDAAVQAIMNEALKYQGWAYVYGGASPASSFDCSGLTQWCFGTVGITLPRTAQAQYDAAQHIPFEDAKPGDLVFFQGTYHCGDYITHVGIYAGGNRMYHAGNPIGYADLTGAYWQAHLVCAGRVRQ</sequence>
<protein>
    <submittedName>
        <fullName evidence="7">Lysozyme family protein</fullName>
    </submittedName>
</protein>
<keyword evidence="5" id="KW-0732">Signal</keyword>
<dbReference type="PROSITE" id="PS51935">
    <property type="entry name" value="NLPC_P60"/>
    <property type="match status" value="1"/>
</dbReference>
<dbReference type="SUPFAM" id="SSF54001">
    <property type="entry name" value="Cysteine proteinases"/>
    <property type="match status" value="1"/>
</dbReference>
<evidence type="ECO:0000256" key="4">
    <source>
        <dbReference type="ARBA" id="ARBA00022807"/>
    </source>
</evidence>
<feature type="signal peptide" evidence="5">
    <location>
        <begin position="1"/>
        <end position="24"/>
    </location>
</feature>
<feature type="domain" description="NlpC/P60" evidence="6">
    <location>
        <begin position="208"/>
        <end position="331"/>
    </location>
</feature>
<dbReference type="CDD" id="cd16891">
    <property type="entry name" value="CwlT-like"/>
    <property type="match status" value="1"/>
</dbReference>
<dbReference type="SUPFAM" id="SSF53955">
    <property type="entry name" value="Lysozyme-like"/>
    <property type="match status" value="1"/>
</dbReference>
<dbReference type="InterPro" id="IPR051202">
    <property type="entry name" value="Peptidase_C40"/>
</dbReference>
<evidence type="ECO:0000313" key="8">
    <source>
        <dbReference type="Proteomes" id="UP000606499"/>
    </source>
</evidence>
<evidence type="ECO:0000256" key="3">
    <source>
        <dbReference type="ARBA" id="ARBA00022801"/>
    </source>
</evidence>
<evidence type="ECO:0000256" key="5">
    <source>
        <dbReference type="SAM" id="SignalP"/>
    </source>
</evidence>
<dbReference type="Proteomes" id="UP000606499">
    <property type="component" value="Unassembled WGS sequence"/>
</dbReference>
<keyword evidence="8" id="KW-1185">Reference proteome</keyword>
<dbReference type="GO" id="GO:0008234">
    <property type="term" value="F:cysteine-type peptidase activity"/>
    <property type="evidence" value="ECO:0007669"/>
    <property type="project" value="UniProtKB-KW"/>
</dbReference>
<evidence type="ECO:0000313" key="7">
    <source>
        <dbReference type="EMBL" id="MBC5725379.1"/>
    </source>
</evidence>
<keyword evidence="4" id="KW-0788">Thiol protease</keyword>
<comment type="caution">
    <text evidence="7">The sequence shown here is derived from an EMBL/GenBank/DDBJ whole genome shotgun (WGS) entry which is preliminary data.</text>
</comment>
<organism evidence="7 8">
    <name type="scientific">Agathobaculum faecis</name>
    <dbReference type="NCBI Taxonomy" id="2763013"/>
    <lineage>
        <taxon>Bacteria</taxon>
        <taxon>Bacillati</taxon>
        <taxon>Bacillota</taxon>
        <taxon>Clostridia</taxon>
        <taxon>Eubacteriales</taxon>
        <taxon>Butyricicoccaceae</taxon>
        <taxon>Agathobaculum</taxon>
    </lineage>
</organism>
<gene>
    <name evidence="7" type="ORF">H8S45_07890</name>
</gene>
<comment type="similarity">
    <text evidence="1">Belongs to the peptidase C40 family.</text>
</comment>
<keyword evidence="2" id="KW-0645">Protease</keyword>
<dbReference type="InterPro" id="IPR023346">
    <property type="entry name" value="Lysozyme-like_dom_sf"/>
</dbReference>
<dbReference type="RefSeq" id="WP_107631391.1">
    <property type="nucleotide sequence ID" value="NZ_JACOPL010000006.1"/>
</dbReference>
<dbReference type="Gene3D" id="3.90.1720.10">
    <property type="entry name" value="endopeptidase domain like (from Nostoc punctiforme)"/>
    <property type="match status" value="1"/>
</dbReference>
<dbReference type="PANTHER" id="PTHR47053">
    <property type="entry name" value="MUREIN DD-ENDOPEPTIDASE MEPH-RELATED"/>
    <property type="match status" value="1"/>
</dbReference>
<dbReference type="Pfam" id="PF13702">
    <property type="entry name" value="Lysozyme_like"/>
    <property type="match status" value="1"/>
</dbReference>
<name>A0A923LUJ2_9FIRM</name>
<reference evidence="7" key="1">
    <citation type="submission" date="2020-08" db="EMBL/GenBank/DDBJ databases">
        <title>Genome public.</title>
        <authorList>
            <person name="Liu C."/>
            <person name="Sun Q."/>
        </authorList>
    </citation>
    <scope>NUCLEOTIDE SEQUENCE</scope>
    <source>
        <strain evidence="7">NSJ-28</strain>
    </source>
</reference>
<dbReference type="InterPro" id="IPR000064">
    <property type="entry name" value="NLP_P60_dom"/>
</dbReference>
<evidence type="ECO:0000259" key="6">
    <source>
        <dbReference type="PROSITE" id="PS51935"/>
    </source>
</evidence>